<proteinExistence type="predicted"/>
<dbReference type="PANTHER" id="PTHR34835">
    <property type="entry name" value="OS07G0283600 PROTEIN-RELATED"/>
    <property type="match status" value="1"/>
</dbReference>
<feature type="compositionally biased region" description="Basic and acidic residues" evidence="1">
    <location>
        <begin position="287"/>
        <end position="298"/>
    </location>
</feature>
<keyword evidence="3" id="KW-1185">Reference proteome</keyword>
<sequence>MAKKKVENKAKDGGKSIGNTGSSKNEHPEKRALVDQMGFGAFSHLPNQNLDQVLLKQIFDCYDIYDNTIYTDAAAVKITTKKIGDALGLNSNGAAYDTRVVRKNLSEEDKDVHKFFQGKTMVALQNLIKMTPLDNDENRKLFMRSFICFIQNVFLLPNSTANISPTALTTIFDLENIRNRNWALHVHNFLLQELKKAKQNNSAAIHGCVYVLMIIYFQETWFGEDSREIEAQLPWIGYWTGEVLEKRMKQEKKLDAGLLKTGEMRARKKKTTMRFPSSDADSLSEEPPSRKELSIKRKSDRAIVGSNAPLNTTQHSVAVAGSSELEDIPLAVAFENLKKRRKQQREERNIKQRVSQINEGHEVTQEAGRSASDTRMFDSFDTVSLGRDDSASVIPSGPIIVPTQPSHKEKEVLQPVVEQPEKMHDDGVEVDGALMEDHPIGKMWFTWKYNLKVHMRVDWKSRVLKCKPLL</sequence>
<protein>
    <recommendedName>
        <fullName evidence="4">Aminotransferase-like plant mobile domain-containing protein</fullName>
    </recommendedName>
</protein>
<gene>
    <name evidence="2" type="ORF">PIB30_045496</name>
</gene>
<evidence type="ECO:0000313" key="2">
    <source>
        <dbReference type="EMBL" id="MED6220508.1"/>
    </source>
</evidence>
<dbReference type="Proteomes" id="UP001341840">
    <property type="component" value="Unassembled WGS sequence"/>
</dbReference>
<evidence type="ECO:0000313" key="3">
    <source>
        <dbReference type="Proteomes" id="UP001341840"/>
    </source>
</evidence>
<comment type="caution">
    <text evidence="2">The sequence shown here is derived from an EMBL/GenBank/DDBJ whole genome shotgun (WGS) entry which is preliminary data.</text>
</comment>
<feature type="region of interest" description="Disordered" evidence="1">
    <location>
        <begin position="263"/>
        <end position="298"/>
    </location>
</feature>
<reference evidence="2 3" key="1">
    <citation type="journal article" date="2023" name="Plants (Basel)">
        <title>Bridging the Gap: Combining Genomics and Transcriptomics Approaches to Understand Stylosanthes scabra, an Orphan Legume from the Brazilian Caatinga.</title>
        <authorList>
            <person name="Ferreira-Neto J.R.C."/>
            <person name="da Silva M.D."/>
            <person name="Binneck E."/>
            <person name="de Melo N.F."/>
            <person name="da Silva R.H."/>
            <person name="de Melo A.L.T.M."/>
            <person name="Pandolfi V."/>
            <person name="Bustamante F.O."/>
            <person name="Brasileiro-Vidal A.C."/>
            <person name="Benko-Iseppon A.M."/>
        </authorList>
    </citation>
    <scope>NUCLEOTIDE SEQUENCE [LARGE SCALE GENOMIC DNA]</scope>
    <source>
        <tissue evidence="2">Leaves</tissue>
    </source>
</reference>
<dbReference type="EMBL" id="JASCZI010272138">
    <property type="protein sequence ID" value="MED6220508.1"/>
    <property type="molecule type" value="Genomic_DNA"/>
</dbReference>
<organism evidence="2 3">
    <name type="scientific">Stylosanthes scabra</name>
    <dbReference type="NCBI Taxonomy" id="79078"/>
    <lineage>
        <taxon>Eukaryota</taxon>
        <taxon>Viridiplantae</taxon>
        <taxon>Streptophyta</taxon>
        <taxon>Embryophyta</taxon>
        <taxon>Tracheophyta</taxon>
        <taxon>Spermatophyta</taxon>
        <taxon>Magnoliopsida</taxon>
        <taxon>eudicotyledons</taxon>
        <taxon>Gunneridae</taxon>
        <taxon>Pentapetalae</taxon>
        <taxon>rosids</taxon>
        <taxon>fabids</taxon>
        <taxon>Fabales</taxon>
        <taxon>Fabaceae</taxon>
        <taxon>Papilionoideae</taxon>
        <taxon>50 kb inversion clade</taxon>
        <taxon>dalbergioids sensu lato</taxon>
        <taxon>Dalbergieae</taxon>
        <taxon>Pterocarpus clade</taxon>
        <taxon>Stylosanthes</taxon>
    </lineage>
</organism>
<accession>A0ABU6ZEX7</accession>
<evidence type="ECO:0008006" key="4">
    <source>
        <dbReference type="Google" id="ProtNLM"/>
    </source>
</evidence>
<name>A0ABU6ZEX7_9FABA</name>
<feature type="region of interest" description="Disordered" evidence="1">
    <location>
        <begin position="1"/>
        <end position="28"/>
    </location>
</feature>
<evidence type="ECO:0000256" key="1">
    <source>
        <dbReference type="SAM" id="MobiDB-lite"/>
    </source>
</evidence>
<feature type="compositionally biased region" description="Basic and acidic residues" evidence="1">
    <location>
        <begin position="1"/>
        <end position="14"/>
    </location>
</feature>